<feature type="non-terminal residue" evidence="1">
    <location>
        <position position="192"/>
    </location>
</feature>
<dbReference type="EMBL" id="BART01017431">
    <property type="protein sequence ID" value="GAG77636.1"/>
    <property type="molecule type" value="Genomic_DNA"/>
</dbReference>
<evidence type="ECO:0000313" key="1">
    <source>
        <dbReference type="EMBL" id="GAG77636.1"/>
    </source>
</evidence>
<dbReference type="AlphaFoldDB" id="X1BZR7"/>
<accession>X1BZR7</accession>
<sequence>MVHTQKDYSTKYREANVYGNIDNAELAARIRPTSVLDRAGHVIWYDDFEAANKKWYTDAQGLAAECVISEHRSHFGDHSMKLVAGSNGLQYGAMFKRLDWLPSGKIGMEYYFNIDADSDLMLFRLEIYNGTRHLRSNAVIDFDDDDISITTEDVGAPNIATGLDFFVGEQRFHYIKIVVDPTTAMYDRLIFQ</sequence>
<reference evidence="1" key="1">
    <citation type="journal article" date="2014" name="Front. Microbiol.">
        <title>High frequency of phylogenetically diverse reductive dehalogenase-homologous genes in deep subseafloor sedimentary metagenomes.</title>
        <authorList>
            <person name="Kawai M."/>
            <person name="Futagami T."/>
            <person name="Toyoda A."/>
            <person name="Takaki Y."/>
            <person name="Nishi S."/>
            <person name="Hori S."/>
            <person name="Arai W."/>
            <person name="Tsubouchi T."/>
            <person name="Morono Y."/>
            <person name="Uchiyama I."/>
            <person name="Ito T."/>
            <person name="Fujiyama A."/>
            <person name="Inagaki F."/>
            <person name="Takami H."/>
        </authorList>
    </citation>
    <scope>NUCLEOTIDE SEQUENCE</scope>
    <source>
        <strain evidence="1">Expedition CK06-06</strain>
    </source>
</reference>
<name>X1BZR7_9ZZZZ</name>
<comment type="caution">
    <text evidence="1">The sequence shown here is derived from an EMBL/GenBank/DDBJ whole genome shotgun (WGS) entry which is preliminary data.</text>
</comment>
<gene>
    <name evidence="1" type="ORF">S01H4_33184</name>
</gene>
<protein>
    <submittedName>
        <fullName evidence="1">Uncharacterized protein</fullName>
    </submittedName>
</protein>
<organism evidence="1">
    <name type="scientific">marine sediment metagenome</name>
    <dbReference type="NCBI Taxonomy" id="412755"/>
    <lineage>
        <taxon>unclassified sequences</taxon>
        <taxon>metagenomes</taxon>
        <taxon>ecological metagenomes</taxon>
    </lineage>
</organism>
<proteinExistence type="predicted"/>